<dbReference type="Pfam" id="PF13637">
    <property type="entry name" value="Ank_4"/>
    <property type="match status" value="1"/>
</dbReference>
<feature type="region of interest" description="Disordered" evidence="3">
    <location>
        <begin position="1361"/>
        <end position="1380"/>
    </location>
</feature>
<feature type="compositionally biased region" description="Low complexity" evidence="3">
    <location>
        <begin position="1212"/>
        <end position="1224"/>
    </location>
</feature>
<dbReference type="InterPro" id="IPR000210">
    <property type="entry name" value="BTB/POZ_dom"/>
</dbReference>
<dbReference type="InterPro" id="IPR051625">
    <property type="entry name" value="Signaling_Regulatory_Domain"/>
</dbReference>
<feature type="region of interest" description="Disordered" evidence="3">
    <location>
        <begin position="1204"/>
        <end position="1284"/>
    </location>
</feature>
<accession>A0A3N4IDB7</accession>
<organism evidence="5 6">
    <name type="scientific">Ascobolus immersus RN42</name>
    <dbReference type="NCBI Taxonomy" id="1160509"/>
    <lineage>
        <taxon>Eukaryota</taxon>
        <taxon>Fungi</taxon>
        <taxon>Dikarya</taxon>
        <taxon>Ascomycota</taxon>
        <taxon>Pezizomycotina</taxon>
        <taxon>Pezizomycetes</taxon>
        <taxon>Pezizales</taxon>
        <taxon>Ascobolaceae</taxon>
        <taxon>Ascobolus</taxon>
    </lineage>
</organism>
<gene>
    <name evidence="5" type="ORF">BJ508DRAFT_303958</name>
</gene>
<sequence>MSSYLWRYYLENDAESFQRLLSGNATGGRNASKANRNTPAASTASSTSIGTGINGASSITSTSTTSAKQIPQITITRQILKDTDELGRALIHLAASDSARLPFLRALLQHPAIDLLQQDAESGWTPLHRALYNGNIAGSREIIRAAKRNGIGWEGLMRKDRNGETAFDIFNDTVEHFEKARVGTVATHVRRHLEDDDDSDDDYSDYGAAEHASSDVKVGDEVFTFGSNKNCNLGFGDPDDRQYPEKVVLHLTEEYLGARDTSNSYVKTRSSSEFKRDTEEKFLDALTKFDPIRILDIQMSKLHSALLTTDRHDNLFVCGVGQGGRLGLGDEFGTQFTFKNVADIGDGNSRVEKVSLGLDHTLVVMSNGTVYSWGSNKCGQLGYDTRKDQAEAATSRKREEEPIQSTPRQVTALRKEDIIGVSASRIHSAAWTDSAVYVWGKNEGQLSIVHSDDKDSKSSITLLPRKVTASFLTDESRIRDVVATDKATAILLTTGEVYLLKDYTYGKVTLPQPPLPTLNRVSGALDSLSVFRVQKKRAHSADVSQIKGAGDTIALINRIGEVCVMDLTRSSTSGGGGRKRGGVCPPVQKVWDLRRKHMAVRDVSVDMGGSVIICTESGSVWRRMQRSKAKEAASILASHGSDFTKQEDYKFFRVPGLNRIVSVRSNGFGAFAAIRKDSDIMRQAVTVRERQVLNILSETASRWPPARARLKSAEDDELDDVESDDVASSMYSQSLDIVSVADLRMPVHRFVLAGRIPLFRRLINEALNGRPATHKQQLNITLGKAGRLHVRFQNVTRPAVLHLMCVLYGHAYRECQFGSRVPVGDVLASSLQTPQFSSAYGPKNIDTWFEQDLTRALSDPLFSNLGDAIVDLADGARVRIFSEIFRARSPFFDTLFGGSAQGHWITGRSKKSDSYVERLVHVDLKHVKLDVFKIVALHIYTDKDDGLFDGVKAKSLSEFLDFVLDVLAIANELLLDRLVEICQKMLGAFADIRNIGELLNGVDGCKIPTFRNVAFEYIMSNLDVLLEGQLLEELNDDIMSEFDEHIRYCQTICSPYTRSIQPATIEAKYQEEIEQKRPTELKRKIRFYSDAIRASQQAATDARPPPPSKAQTAPLSSKANLQTPSKPPMKVIERQKSGELMFDMDDDDGRYRKPVLPNQQQRERDEGGCWQKVGQTVTKVVGGLPSPAHSFTPRPSNVANIVGTVAPPTPPSSGSGTKSPTTPSRVPWTQATTTPAKVDLKTVMAEAGSSGKRQSNLTAALAQAGKSPTAQPRTPTKTPARADSVSLVSAAVPSVQQPSFFFAPPPSAPTPPQSQKQRKQAKSAASPKAPGSSSSIPWQAPSPTPIVSIKELLSSPAEIAQMQTKIKPPTFSDQAKGQGYNGAEASLNLSLADILSQQQTEKDIIQGKVLKRSLQEIQEEQEFQAWWDAECERVRLEQEEEENRKSGKAAKKDKANGRKGRGGGGKKKEKEPVAQEAPSGSAAPQKAPRVPKTPNSEASAQAKPKDRRRGGKPAAHANVPEPSGSAPVPSAPAGNDNTPSSGPLRPAVGSSTPGFLKADAPTFTPGQLKVDAPVFTPGMAFTPTQIAPSSPSPAPSKQQQPRKPRDTNNKNHHPHASGPRPGPGSKQGSALTPRPDPQQVEETPSAEKGKESATRRFFNRGPRKPKPQATGGVGASGGGMQSLQAQRPPLHAHSTS</sequence>
<feature type="compositionally biased region" description="Low complexity" evidence="3">
    <location>
        <begin position="40"/>
        <end position="49"/>
    </location>
</feature>
<evidence type="ECO:0000259" key="4">
    <source>
        <dbReference type="SMART" id="SM00225"/>
    </source>
</evidence>
<dbReference type="Proteomes" id="UP000275078">
    <property type="component" value="Unassembled WGS sequence"/>
</dbReference>
<dbReference type="Gene3D" id="1.25.40.20">
    <property type="entry name" value="Ankyrin repeat-containing domain"/>
    <property type="match status" value="1"/>
</dbReference>
<dbReference type="STRING" id="1160509.A0A3N4IDB7"/>
<feature type="compositionally biased region" description="Polar residues" evidence="3">
    <location>
        <begin position="27"/>
        <end position="39"/>
    </location>
</feature>
<feature type="compositionally biased region" description="Low complexity" evidence="3">
    <location>
        <begin position="1322"/>
        <end position="1335"/>
    </location>
</feature>
<feature type="compositionally biased region" description="Low complexity" evidence="3">
    <location>
        <begin position="1582"/>
        <end position="1601"/>
    </location>
</feature>
<feature type="region of interest" description="Disordered" evidence="3">
    <location>
        <begin position="27"/>
        <end position="49"/>
    </location>
</feature>
<feature type="compositionally biased region" description="Pro residues" evidence="3">
    <location>
        <begin position="1303"/>
        <end position="1312"/>
    </location>
</feature>
<evidence type="ECO:0000256" key="1">
    <source>
        <dbReference type="ARBA" id="ARBA00022737"/>
    </source>
</evidence>
<feature type="compositionally biased region" description="Low complexity" evidence="3">
    <location>
        <begin position="1519"/>
        <end position="1534"/>
    </location>
</feature>
<feature type="domain" description="BTB" evidence="4">
    <location>
        <begin position="866"/>
        <end position="990"/>
    </location>
</feature>
<feature type="region of interest" description="Disordered" evidence="3">
    <location>
        <begin position="389"/>
        <end position="409"/>
    </location>
</feature>
<feature type="compositionally biased region" description="Gly residues" evidence="3">
    <location>
        <begin position="1671"/>
        <end position="1680"/>
    </location>
</feature>
<dbReference type="EMBL" id="ML119660">
    <property type="protein sequence ID" value="RPA84125.1"/>
    <property type="molecule type" value="Genomic_DNA"/>
</dbReference>
<dbReference type="Gene3D" id="2.130.10.30">
    <property type="entry name" value="Regulator of chromosome condensation 1/beta-lactamase-inhibitor protein II"/>
    <property type="match status" value="1"/>
</dbReference>
<evidence type="ECO:0000313" key="6">
    <source>
        <dbReference type="Proteomes" id="UP000275078"/>
    </source>
</evidence>
<dbReference type="SUPFAM" id="SSF48403">
    <property type="entry name" value="Ankyrin repeat"/>
    <property type="match status" value="1"/>
</dbReference>
<dbReference type="InterPro" id="IPR000408">
    <property type="entry name" value="Reg_chr_condens"/>
</dbReference>
<feature type="repeat" description="RCC1" evidence="2">
    <location>
        <begin position="368"/>
        <end position="434"/>
    </location>
</feature>
<dbReference type="OrthoDB" id="1893551at2759"/>
<feature type="compositionally biased region" description="Polar residues" evidence="3">
    <location>
        <begin position="1109"/>
        <end position="1124"/>
    </location>
</feature>
<feature type="region of interest" description="Disordered" evidence="3">
    <location>
        <begin position="1298"/>
        <end position="1343"/>
    </location>
</feature>
<proteinExistence type="predicted"/>
<dbReference type="InterPro" id="IPR009091">
    <property type="entry name" value="RCC1/BLIP-II"/>
</dbReference>
<feature type="compositionally biased region" description="Basic and acidic residues" evidence="3">
    <location>
        <begin position="389"/>
        <end position="401"/>
    </location>
</feature>
<evidence type="ECO:0000256" key="2">
    <source>
        <dbReference type="PROSITE-ProRule" id="PRU00235"/>
    </source>
</evidence>
<feature type="compositionally biased region" description="Polar residues" evidence="3">
    <location>
        <begin position="1266"/>
        <end position="1277"/>
    </location>
</feature>
<dbReference type="PANTHER" id="PTHR22872">
    <property type="entry name" value="BTK-BINDING PROTEIN-RELATED"/>
    <property type="match status" value="1"/>
</dbReference>
<protein>
    <recommendedName>
        <fullName evidence="4">BTB domain-containing protein</fullName>
    </recommendedName>
</protein>
<dbReference type="PROSITE" id="PS50012">
    <property type="entry name" value="RCC1_3"/>
    <property type="match status" value="1"/>
</dbReference>
<evidence type="ECO:0000256" key="3">
    <source>
        <dbReference type="SAM" id="MobiDB-lite"/>
    </source>
</evidence>
<dbReference type="Gene3D" id="3.30.710.10">
    <property type="entry name" value="Potassium Channel Kv1.1, Chain A"/>
    <property type="match status" value="1"/>
</dbReference>
<evidence type="ECO:0000313" key="5">
    <source>
        <dbReference type="EMBL" id="RPA84125.1"/>
    </source>
</evidence>
<reference evidence="5 6" key="1">
    <citation type="journal article" date="2018" name="Nat. Ecol. Evol.">
        <title>Pezizomycetes genomes reveal the molecular basis of ectomycorrhizal truffle lifestyle.</title>
        <authorList>
            <person name="Murat C."/>
            <person name="Payen T."/>
            <person name="Noel B."/>
            <person name="Kuo A."/>
            <person name="Morin E."/>
            <person name="Chen J."/>
            <person name="Kohler A."/>
            <person name="Krizsan K."/>
            <person name="Balestrini R."/>
            <person name="Da Silva C."/>
            <person name="Montanini B."/>
            <person name="Hainaut M."/>
            <person name="Levati E."/>
            <person name="Barry K.W."/>
            <person name="Belfiori B."/>
            <person name="Cichocki N."/>
            <person name="Clum A."/>
            <person name="Dockter R.B."/>
            <person name="Fauchery L."/>
            <person name="Guy J."/>
            <person name="Iotti M."/>
            <person name="Le Tacon F."/>
            <person name="Lindquist E.A."/>
            <person name="Lipzen A."/>
            <person name="Malagnac F."/>
            <person name="Mello A."/>
            <person name="Molinier V."/>
            <person name="Miyauchi S."/>
            <person name="Poulain J."/>
            <person name="Riccioni C."/>
            <person name="Rubini A."/>
            <person name="Sitrit Y."/>
            <person name="Splivallo R."/>
            <person name="Traeger S."/>
            <person name="Wang M."/>
            <person name="Zifcakova L."/>
            <person name="Wipf D."/>
            <person name="Zambonelli A."/>
            <person name="Paolocci F."/>
            <person name="Nowrousian M."/>
            <person name="Ottonello S."/>
            <person name="Baldrian P."/>
            <person name="Spatafora J.W."/>
            <person name="Henrissat B."/>
            <person name="Nagy L.G."/>
            <person name="Aury J.M."/>
            <person name="Wincker P."/>
            <person name="Grigoriev I.V."/>
            <person name="Bonfante P."/>
            <person name="Martin F.M."/>
        </authorList>
    </citation>
    <scope>NUCLEOTIDE SEQUENCE [LARGE SCALE GENOMIC DNA]</scope>
    <source>
        <strain evidence="5 6">RN42</strain>
    </source>
</reference>
<keyword evidence="6" id="KW-1185">Reference proteome</keyword>
<feature type="region of interest" description="Disordered" evidence="3">
    <location>
        <begin position="1094"/>
        <end position="1167"/>
    </location>
</feature>
<feature type="compositionally biased region" description="Basic residues" evidence="3">
    <location>
        <begin position="1657"/>
        <end position="1666"/>
    </location>
</feature>
<feature type="domain" description="BTB" evidence="4">
    <location>
        <begin position="735"/>
        <end position="848"/>
    </location>
</feature>
<feature type="compositionally biased region" description="Basic and acidic residues" evidence="3">
    <location>
        <begin position="1436"/>
        <end position="1456"/>
    </location>
</feature>
<keyword evidence="1" id="KW-0677">Repeat</keyword>
<dbReference type="SUPFAM" id="SSF54695">
    <property type="entry name" value="POZ domain"/>
    <property type="match status" value="1"/>
</dbReference>
<dbReference type="SUPFAM" id="SSF50985">
    <property type="entry name" value="RCC1/BLIP-II"/>
    <property type="match status" value="1"/>
</dbReference>
<feature type="compositionally biased region" description="Basic and acidic residues" evidence="3">
    <location>
        <begin position="1645"/>
        <end position="1654"/>
    </location>
</feature>
<dbReference type="Pfam" id="PF13540">
    <property type="entry name" value="RCC1_2"/>
    <property type="match status" value="1"/>
</dbReference>
<dbReference type="InterPro" id="IPR011333">
    <property type="entry name" value="SKP1/BTB/POZ_sf"/>
</dbReference>
<feature type="region of interest" description="Disordered" evidence="3">
    <location>
        <begin position="1436"/>
        <end position="1696"/>
    </location>
</feature>
<dbReference type="SMART" id="SM00225">
    <property type="entry name" value="BTB"/>
    <property type="match status" value="2"/>
</dbReference>
<name>A0A3N4IDB7_ASCIM</name>
<dbReference type="PANTHER" id="PTHR22872:SF2">
    <property type="entry name" value="INHIBITOR OF BRUTON TYROSINE KINASE"/>
    <property type="match status" value="1"/>
</dbReference>
<dbReference type="InterPro" id="IPR002110">
    <property type="entry name" value="Ankyrin_rpt"/>
</dbReference>
<dbReference type="InterPro" id="IPR036770">
    <property type="entry name" value="Ankyrin_rpt-contain_sf"/>
</dbReference>